<dbReference type="Gene3D" id="1.10.601.10">
    <property type="entry name" value="RNA Polymerase Primary Sigma Factor"/>
    <property type="match status" value="1"/>
</dbReference>
<feature type="region of interest" description="Sigma-70 factor domain-4" evidence="6">
    <location>
        <begin position="546"/>
        <end position="599"/>
    </location>
</feature>
<feature type="DNA-binding region" description="H-T-H motif" evidence="6">
    <location>
        <begin position="572"/>
        <end position="591"/>
    </location>
</feature>
<keyword evidence="12" id="KW-1185">Reference proteome</keyword>
<dbReference type="AlphaFoldDB" id="A0A1V2H583"/>
<dbReference type="InterPro" id="IPR012760">
    <property type="entry name" value="RNA_pol_sigma_RpoD_C"/>
</dbReference>
<dbReference type="Pfam" id="PF04539">
    <property type="entry name" value="Sigma70_r3"/>
    <property type="match status" value="1"/>
</dbReference>
<feature type="region of interest" description="Sigma-70 factor domain-2" evidence="6">
    <location>
        <begin position="378"/>
        <end position="448"/>
    </location>
</feature>
<keyword evidence="1 6" id="KW-0963">Cytoplasm</keyword>
<reference evidence="11 12" key="1">
    <citation type="submission" date="2016-10" db="EMBL/GenBank/DDBJ databases">
        <title>Draft Genome sequence of Roseomonas sp. strain M3.</title>
        <authorList>
            <person name="Subhash Y."/>
            <person name="Lee S."/>
        </authorList>
    </citation>
    <scope>NUCLEOTIDE SEQUENCE [LARGE SCALE GENOMIC DNA]</scope>
    <source>
        <strain evidence="11 12">M3</strain>
    </source>
</reference>
<name>A0A1V2H583_9PROT</name>
<dbReference type="EMBL" id="MLCO01000046">
    <property type="protein sequence ID" value="ONG56261.1"/>
    <property type="molecule type" value="Genomic_DNA"/>
</dbReference>
<dbReference type="InterPro" id="IPR000943">
    <property type="entry name" value="RNA_pol_sigma70"/>
</dbReference>
<dbReference type="PROSITE" id="PS00715">
    <property type="entry name" value="SIGMA70_1"/>
    <property type="match status" value="1"/>
</dbReference>
<feature type="coiled-coil region" evidence="7">
    <location>
        <begin position="357"/>
        <end position="384"/>
    </location>
</feature>
<dbReference type="InterPro" id="IPR007630">
    <property type="entry name" value="RNA_pol_sigma70_r4"/>
</dbReference>
<dbReference type="OrthoDB" id="9809557at2"/>
<dbReference type="Pfam" id="PF04546">
    <property type="entry name" value="Sigma70_ner"/>
    <property type="match status" value="1"/>
</dbReference>
<keyword evidence="4 6" id="KW-0238">DNA-binding</keyword>
<comment type="subcellular location">
    <subcellularLocation>
        <location evidence="6">Cytoplasm</location>
    </subcellularLocation>
</comment>
<feature type="region of interest" description="Sigma-70 factor domain-3" evidence="6">
    <location>
        <begin position="457"/>
        <end position="533"/>
    </location>
</feature>
<dbReference type="GO" id="GO:0016987">
    <property type="term" value="F:sigma factor activity"/>
    <property type="evidence" value="ECO:0007669"/>
    <property type="project" value="UniProtKB-UniRule"/>
</dbReference>
<feature type="domain" description="RNA polymerase sigma-70" evidence="9">
    <location>
        <begin position="402"/>
        <end position="415"/>
    </location>
</feature>
<dbReference type="FunFam" id="1.10.601.10:FF:000001">
    <property type="entry name" value="RNA polymerase sigma factor SigA"/>
    <property type="match status" value="1"/>
</dbReference>
<proteinExistence type="inferred from homology"/>
<comment type="caution">
    <text evidence="11">The sequence shown here is derived from an EMBL/GenBank/DDBJ whole genome shotgun (WGS) entry which is preliminary data.</text>
</comment>
<dbReference type="Pfam" id="PF00140">
    <property type="entry name" value="Sigma70_r1_2"/>
    <property type="match status" value="1"/>
</dbReference>
<dbReference type="InterPro" id="IPR028630">
    <property type="entry name" value="Sigma70_RpoD"/>
</dbReference>
<keyword evidence="5 6" id="KW-0804">Transcription</keyword>
<dbReference type="Pfam" id="PF04542">
    <property type="entry name" value="Sigma70_r2"/>
    <property type="match status" value="1"/>
</dbReference>
<feature type="region of interest" description="Disordered" evidence="8">
    <location>
        <begin position="1"/>
        <end position="109"/>
    </location>
</feature>
<dbReference type="InterPro" id="IPR007627">
    <property type="entry name" value="RNA_pol_sigma70_r2"/>
</dbReference>
<dbReference type="InterPro" id="IPR009042">
    <property type="entry name" value="RNA_pol_sigma70_r1_2"/>
</dbReference>
<dbReference type="PROSITE" id="PS00716">
    <property type="entry name" value="SIGMA70_2"/>
    <property type="match status" value="1"/>
</dbReference>
<evidence type="ECO:0000313" key="12">
    <source>
        <dbReference type="Proteomes" id="UP000188879"/>
    </source>
</evidence>
<dbReference type="GO" id="GO:0006352">
    <property type="term" value="P:DNA-templated transcription initiation"/>
    <property type="evidence" value="ECO:0007669"/>
    <property type="project" value="UniProtKB-UniRule"/>
</dbReference>
<dbReference type="NCBIfam" id="TIGR02937">
    <property type="entry name" value="sigma70-ECF"/>
    <property type="match status" value="1"/>
</dbReference>
<gene>
    <name evidence="6" type="primary">rpoD</name>
    <name evidence="11" type="ORF">BKE38_06310</name>
</gene>
<dbReference type="InterPro" id="IPR007631">
    <property type="entry name" value="RNA_pol_sigma_70_non-ess"/>
</dbReference>
<dbReference type="InterPro" id="IPR013324">
    <property type="entry name" value="RNA_pol_sigma_r3/r4-like"/>
</dbReference>
<evidence type="ECO:0000259" key="10">
    <source>
        <dbReference type="PROSITE" id="PS00716"/>
    </source>
</evidence>
<dbReference type="CDD" id="cd06171">
    <property type="entry name" value="Sigma70_r4"/>
    <property type="match status" value="1"/>
</dbReference>
<dbReference type="SUPFAM" id="SSF88946">
    <property type="entry name" value="Sigma2 domain of RNA polymerase sigma factors"/>
    <property type="match status" value="1"/>
</dbReference>
<dbReference type="GO" id="GO:0003677">
    <property type="term" value="F:DNA binding"/>
    <property type="evidence" value="ECO:0007669"/>
    <property type="project" value="UniProtKB-UniRule"/>
</dbReference>
<dbReference type="Pfam" id="PF04545">
    <property type="entry name" value="Sigma70_r4"/>
    <property type="match status" value="1"/>
</dbReference>
<dbReference type="Proteomes" id="UP000188879">
    <property type="component" value="Unassembled WGS sequence"/>
</dbReference>
<organism evidence="11 12">
    <name type="scientific">Teichococcus deserti</name>
    <dbReference type="NCBI Taxonomy" id="1817963"/>
    <lineage>
        <taxon>Bacteria</taxon>
        <taxon>Pseudomonadati</taxon>
        <taxon>Pseudomonadota</taxon>
        <taxon>Alphaproteobacteria</taxon>
        <taxon>Acetobacterales</taxon>
        <taxon>Roseomonadaceae</taxon>
        <taxon>Roseomonas</taxon>
    </lineage>
</organism>
<evidence type="ECO:0000256" key="2">
    <source>
        <dbReference type="ARBA" id="ARBA00023015"/>
    </source>
</evidence>
<evidence type="ECO:0000256" key="3">
    <source>
        <dbReference type="ARBA" id="ARBA00023082"/>
    </source>
</evidence>
<keyword evidence="2 6" id="KW-0805">Transcription regulation</keyword>
<evidence type="ECO:0000256" key="4">
    <source>
        <dbReference type="ARBA" id="ARBA00023125"/>
    </source>
</evidence>
<dbReference type="NCBIfam" id="TIGR02393">
    <property type="entry name" value="RpoD_Cterm"/>
    <property type="match status" value="1"/>
</dbReference>
<feature type="domain" description="RNA polymerase sigma-70" evidence="10">
    <location>
        <begin position="571"/>
        <end position="597"/>
    </location>
</feature>
<dbReference type="PRINTS" id="PR00046">
    <property type="entry name" value="SIGMA70FCT"/>
</dbReference>
<dbReference type="InterPro" id="IPR013325">
    <property type="entry name" value="RNA_pol_sigma_r2"/>
</dbReference>
<keyword evidence="7" id="KW-0175">Coiled coil</keyword>
<dbReference type="PANTHER" id="PTHR30603">
    <property type="entry name" value="RNA POLYMERASE SIGMA FACTOR RPO"/>
    <property type="match status" value="1"/>
</dbReference>
<feature type="compositionally biased region" description="Basic and acidic residues" evidence="8">
    <location>
        <begin position="32"/>
        <end position="41"/>
    </location>
</feature>
<dbReference type="RefSeq" id="WP_076956533.1">
    <property type="nucleotide sequence ID" value="NZ_MLCO01000046.1"/>
</dbReference>
<accession>A0A1V2H583</accession>
<dbReference type="GO" id="GO:0005737">
    <property type="term" value="C:cytoplasm"/>
    <property type="evidence" value="ECO:0007669"/>
    <property type="project" value="UniProtKB-SubCell"/>
</dbReference>
<dbReference type="InterPro" id="IPR007624">
    <property type="entry name" value="RNA_pol_sigma70_r3"/>
</dbReference>
<dbReference type="NCBIfam" id="NF004208">
    <property type="entry name" value="PRK05658.1"/>
    <property type="match status" value="1"/>
</dbReference>
<protein>
    <recommendedName>
        <fullName evidence="6">RNA polymerase sigma factor RpoD</fullName>
    </recommendedName>
    <alternativeName>
        <fullName evidence="6">Sigma-70</fullName>
    </alternativeName>
</protein>
<evidence type="ECO:0000256" key="6">
    <source>
        <dbReference type="HAMAP-Rule" id="MF_00963"/>
    </source>
</evidence>
<dbReference type="InterPro" id="IPR050239">
    <property type="entry name" value="Sigma-70_RNA_pol_init_factors"/>
</dbReference>
<sequence length="611" mass="67477">MDGMFTYGATDQGDTEGGAPLKGRTGAFGDILARETPEAERPAGLNRGWRAEMGDEFDSPETVDVRVEEHAEDEEEREPSEAEEGEETREAAEAEDGAEGGNVNEASLARSDDPVRMFLREMSGTDLLSRDEEIALAQRIEAGRDAMLAGLCENPITFTHLQAWRVALQESQMPLRDVVELEAMAADAAPAPEPEEAEEPEAAAPHATLDEKMKPEVLAAFGAALDAHAVLRGMTARSGDAQAKRAEMVGLFGALRLRPARLDLLVAQVRDMHRRLLALDGKAVRLAAAVKLDHETLLKLWDGSEAGAVRVLDAAAKVRSNAARHALALRELRDGLPPIRTGIAKLEAESGLAAPELRRVCAEVARGERDMRKAKEELTRANLRLVVHIAKRYRNRGLMFGDLIQEGNIGLMRAVDKFDWRRGFKFATYATWWVRQAITRSLADQARTIRVPVHMTETVGKVARMSRRFAQKAGREPTPEELAGELGMSVDKVRAVQRLAREPVSLENPIGEDDDGRLGDFIEDENAVIPFDAAARSSMRDATMRILSDLTPREERILRMRFGIGGENDHTLEEVGKTFNVTRERIRQIEAKALKKLQVSKRGKSLRSFLA</sequence>
<dbReference type="SUPFAM" id="SSF88659">
    <property type="entry name" value="Sigma3 and sigma4 domains of RNA polymerase sigma factors"/>
    <property type="match status" value="2"/>
</dbReference>
<comment type="similarity">
    <text evidence="6">Belongs to the sigma-70 factor family. RpoD/SigA subfamily.</text>
</comment>
<dbReference type="PANTHER" id="PTHR30603:SF60">
    <property type="entry name" value="RNA POLYMERASE SIGMA FACTOR RPOD"/>
    <property type="match status" value="1"/>
</dbReference>
<dbReference type="InterPro" id="IPR014284">
    <property type="entry name" value="RNA_pol_sigma-70_dom"/>
</dbReference>
<dbReference type="Gene3D" id="1.10.10.10">
    <property type="entry name" value="Winged helix-like DNA-binding domain superfamily/Winged helix DNA-binding domain"/>
    <property type="match status" value="2"/>
</dbReference>
<comment type="subunit">
    <text evidence="6">Interacts transiently with the RNA polymerase catalytic core.</text>
</comment>
<feature type="compositionally biased region" description="Acidic residues" evidence="8">
    <location>
        <begin position="70"/>
        <end position="98"/>
    </location>
</feature>
<evidence type="ECO:0000256" key="1">
    <source>
        <dbReference type="ARBA" id="ARBA00022490"/>
    </source>
</evidence>
<dbReference type="HAMAP" id="MF_00963">
    <property type="entry name" value="Sigma70_RpoD_SigA"/>
    <property type="match status" value="1"/>
</dbReference>
<evidence type="ECO:0000256" key="5">
    <source>
        <dbReference type="ARBA" id="ARBA00023163"/>
    </source>
</evidence>
<evidence type="ECO:0000256" key="7">
    <source>
        <dbReference type="SAM" id="Coils"/>
    </source>
</evidence>
<evidence type="ECO:0000256" key="8">
    <source>
        <dbReference type="SAM" id="MobiDB-lite"/>
    </source>
</evidence>
<keyword evidence="3 6" id="KW-0731">Sigma factor</keyword>
<comment type="function">
    <text evidence="6">Sigma factors are initiation factors that promote the attachment of RNA polymerase to specific initiation sites and are then released. This sigma factor is the primary sigma factor during exponential growth.</text>
</comment>
<evidence type="ECO:0000313" key="11">
    <source>
        <dbReference type="EMBL" id="ONG56261.1"/>
    </source>
</evidence>
<feature type="short sequence motif" description="Interaction with polymerase core subunit RpoC" evidence="6">
    <location>
        <begin position="402"/>
        <end position="405"/>
    </location>
</feature>
<dbReference type="InterPro" id="IPR036388">
    <property type="entry name" value="WH-like_DNA-bd_sf"/>
</dbReference>
<evidence type="ECO:0000259" key="9">
    <source>
        <dbReference type="PROSITE" id="PS00715"/>
    </source>
</evidence>